<evidence type="ECO:0000256" key="1">
    <source>
        <dbReference type="SAM" id="MobiDB-lite"/>
    </source>
</evidence>
<dbReference type="Proteomes" id="UP000683310">
    <property type="component" value="Chromosome"/>
</dbReference>
<evidence type="ECO:0000313" key="3">
    <source>
        <dbReference type="Proteomes" id="UP000683310"/>
    </source>
</evidence>
<organism evidence="2 3">
    <name type="scientific">Nocardia tengchongensis</name>
    <dbReference type="NCBI Taxonomy" id="2055889"/>
    <lineage>
        <taxon>Bacteria</taxon>
        <taxon>Bacillati</taxon>
        <taxon>Actinomycetota</taxon>
        <taxon>Actinomycetes</taxon>
        <taxon>Mycobacteriales</taxon>
        <taxon>Nocardiaceae</taxon>
        <taxon>Nocardia</taxon>
    </lineage>
</organism>
<proteinExistence type="predicted"/>
<feature type="region of interest" description="Disordered" evidence="1">
    <location>
        <begin position="130"/>
        <end position="157"/>
    </location>
</feature>
<dbReference type="RefSeq" id="WP_213556633.1">
    <property type="nucleotide sequence ID" value="NZ_JBHYZU010000024.1"/>
</dbReference>
<gene>
    <name evidence="2" type="ORF">KHQ06_30920</name>
</gene>
<name>A0ABX8CKR8_9NOCA</name>
<evidence type="ECO:0008006" key="4">
    <source>
        <dbReference type="Google" id="ProtNLM"/>
    </source>
</evidence>
<protein>
    <recommendedName>
        <fullName evidence="4">Ig-like domain-containing protein</fullName>
    </recommendedName>
</protein>
<dbReference type="EMBL" id="CP074371">
    <property type="protein sequence ID" value="QVI20525.1"/>
    <property type="molecule type" value="Genomic_DNA"/>
</dbReference>
<evidence type="ECO:0000313" key="2">
    <source>
        <dbReference type="EMBL" id="QVI20525.1"/>
    </source>
</evidence>
<reference evidence="2 3" key="1">
    <citation type="submission" date="2021-04" db="EMBL/GenBank/DDBJ databases">
        <title>Nocardia tengchongensis.</title>
        <authorList>
            <person name="Zhuang k."/>
            <person name="Ran Y."/>
            <person name="Li W."/>
        </authorList>
    </citation>
    <scope>NUCLEOTIDE SEQUENCE [LARGE SCALE GENOMIC DNA]</scope>
    <source>
        <strain evidence="2 3">CFH S0057</strain>
    </source>
</reference>
<accession>A0ABX8CKR8</accession>
<sequence>MSASTTSRHGIGWGAAGVMVAAVLAGAAVASAAPVTSADGMLSMEVFPPAGGYVVGAQAGIQASIVGSLLNTPQSKVTFSDNGTCFKAFFPGMDASGVGAVWVPTTAGTHTITATQYGRTVSQTVTVAAAPAGTPKPTPDAPGCRGGGSIGIGDLNF</sequence>
<keyword evidence="3" id="KW-1185">Reference proteome</keyword>